<comment type="similarity">
    <text evidence="2 9">Belongs to the aspartokinase family.</text>
</comment>
<dbReference type="InterPro" id="IPR054352">
    <property type="entry name" value="ACT_Aspartokinase"/>
</dbReference>
<accession>A0ABS0DJ73</accession>
<dbReference type="InterPro" id="IPR042199">
    <property type="entry name" value="AsparK_Bifunc_asparK/hSer_DH"/>
</dbReference>
<evidence type="ECO:0000259" key="11">
    <source>
        <dbReference type="PROSITE" id="PS51671"/>
    </source>
</evidence>
<dbReference type="InterPro" id="IPR001341">
    <property type="entry name" value="Asp_kinase"/>
</dbReference>
<dbReference type="PIRSF" id="PIRSF000726">
    <property type="entry name" value="Asp_kin"/>
    <property type="match status" value="1"/>
</dbReference>
<dbReference type="EC" id="2.7.2.4" evidence="9"/>
<dbReference type="GO" id="GO:0004072">
    <property type="term" value="F:aspartate kinase activity"/>
    <property type="evidence" value="ECO:0007669"/>
    <property type="project" value="UniProtKB-EC"/>
</dbReference>
<comment type="caution">
    <text evidence="12">The sequence shown here is derived from an EMBL/GenBank/DDBJ whole genome shotgun (WGS) entry which is preliminary data.</text>
</comment>
<reference evidence="12 13" key="1">
    <citation type="submission" date="2020-11" db="EMBL/GenBank/DDBJ databases">
        <title>Taxonomic investigation of Rahnella spp.</title>
        <authorList>
            <person name="Lee S.D."/>
        </authorList>
    </citation>
    <scope>NUCLEOTIDE SEQUENCE [LARGE SCALE GENOMIC DNA]</scope>
    <source>
        <strain evidence="12 13">SAP-10</strain>
    </source>
</reference>
<dbReference type="NCBIfam" id="TIGR00656">
    <property type="entry name" value="asp_kin_monofn"/>
    <property type="match status" value="1"/>
</dbReference>
<comment type="pathway">
    <text evidence="10">Amino-acid biosynthesis; L-threonine biosynthesis; L-threonine from L-aspartate: step 1/5.</text>
</comment>
<keyword evidence="10" id="KW-0028">Amino-acid biosynthesis</keyword>
<dbReference type="Gene3D" id="3.40.1160.10">
    <property type="entry name" value="Acetylglutamate kinase-like"/>
    <property type="match status" value="1"/>
</dbReference>
<keyword evidence="4" id="KW-0547">Nucleotide-binding</keyword>
<dbReference type="SUPFAM" id="SSF53633">
    <property type="entry name" value="Carbamate kinase-like"/>
    <property type="match status" value="1"/>
</dbReference>
<dbReference type="SUPFAM" id="SSF55021">
    <property type="entry name" value="ACT-like"/>
    <property type="match status" value="2"/>
</dbReference>
<keyword evidence="3 9" id="KW-0808">Transferase</keyword>
<proteinExistence type="inferred from homology"/>
<dbReference type="RefSeq" id="WP_095925258.1">
    <property type="nucleotide sequence ID" value="NZ_CBCSED010000009.1"/>
</dbReference>
<dbReference type="Gene3D" id="3.30.70.260">
    <property type="match status" value="2"/>
</dbReference>
<dbReference type="NCBIfam" id="NF006570">
    <property type="entry name" value="PRK09084.1"/>
    <property type="match status" value="1"/>
</dbReference>
<evidence type="ECO:0000256" key="5">
    <source>
        <dbReference type="ARBA" id="ARBA00022777"/>
    </source>
</evidence>
<dbReference type="InterPro" id="IPR005260">
    <property type="entry name" value="Asp_kin_monofn"/>
</dbReference>
<evidence type="ECO:0000256" key="2">
    <source>
        <dbReference type="ARBA" id="ARBA00010122"/>
    </source>
</evidence>
<dbReference type="InterPro" id="IPR045865">
    <property type="entry name" value="ACT-like_dom_sf"/>
</dbReference>
<dbReference type="EMBL" id="JADOBH010000001">
    <property type="protein sequence ID" value="MBF7953946.1"/>
    <property type="molecule type" value="Genomic_DNA"/>
</dbReference>
<name>A0ABS0DJ73_9GAMM</name>
<keyword evidence="5 9" id="KW-0418">Kinase</keyword>
<gene>
    <name evidence="12" type="primary">lysC</name>
    <name evidence="12" type="ORF">IV431_00085</name>
</gene>
<dbReference type="InterPro" id="IPR047962">
    <property type="entry name" value="LysC_ACT_2"/>
</dbReference>
<evidence type="ECO:0000256" key="10">
    <source>
        <dbReference type="RuleBase" id="RU004249"/>
    </source>
</evidence>
<evidence type="ECO:0000313" key="12">
    <source>
        <dbReference type="EMBL" id="MBF7953946.1"/>
    </source>
</evidence>
<evidence type="ECO:0000256" key="4">
    <source>
        <dbReference type="ARBA" id="ARBA00022741"/>
    </source>
</evidence>
<keyword evidence="13" id="KW-1185">Reference proteome</keyword>
<dbReference type="InterPro" id="IPR001048">
    <property type="entry name" value="Asp/Glu/Uridylate_kinase"/>
</dbReference>
<evidence type="ECO:0000256" key="3">
    <source>
        <dbReference type="ARBA" id="ARBA00022679"/>
    </source>
</evidence>
<dbReference type="PANTHER" id="PTHR21499:SF59">
    <property type="entry name" value="ASPARTOKINASE"/>
    <property type="match status" value="1"/>
</dbReference>
<evidence type="ECO:0000256" key="9">
    <source>
        <dbReference type="RuleBase" id="RU003448"/>
    </source>
</evidence>
<dbReference type="InterPro" id="IPR018042">
    <property type="entry name" value="Aspartate_kinase_CS"/>
</dbReference>
<dbReference type="InterPro" id="IPR036393">
    <property type="entry name" value="AceGlu_kinase-like_sf"/>
</dbReference>
<dbReference type="Pfam" id="PF00696">
    <property type="entry name" value="AA_kinase"/>
    <property type="match status" value="1"/>
</dbReference>
<comment type="pathway">
    <text evidence="1 10">Amino-acid biosynthesis; L-lysine biosynthesis via DAP pathway; (S)-tetrahydrodipicolinate from L-aspartate: step 1/4.</text>
</comment>
<sequence>MNYAASRNANPQPLGNVIVAKFGGTSVADFDAMNRSADIVLARPEVRLVVLSASAGITNLLVELAEGKETERRVFLLDEIRRIQSAIIDRLDNPTVIREEIGRMLENIAMLSEAASLATSTALTDELVSHGELMSTLLFVEIIRQRNVPVEWFDVRKIMRTNDRFGRAEPDTQALNELTVQQLQPRLQDALVITQGFIGSEGKGRTTTLGRGGSDYTAALLGEALGVSRVDIWTDVPGIYTTDPRLVPAAKRIDRIAFEEAAEMATFGAKVLHPATLLPAVRRGIPVFVGSSKDPSGGGTLVCDTTDNPPLFRAIALRRRQTLVTLHSLSMLHSRGFLAEVFGILARHSISVDLITTSEVSVALTLDTTGSTSSDASLLTTSLLTELSSLCRVEVEENLALIAIIGNKLSQACGVGKEVFGVLDPFNIRMICYGASSYNLCFLVPGNDADQVVKTLHRNLFEQ</sequence>
<keyword evidence="6" id="KW-0067">ATP-binding</keyword>
<dbReference type="Pfam" id="PF22468">
    <property type="entry name" value="ACT_9"/>
    <property type="match status" value="1"/>
</dbReference>
<dbReference type="PROSITE" id="PS51671">
    <property type="entry name" value="ACT"/>
    <property type="match status" value="1"/>
</dbReference>
<organism evidence="12 13">
    <name type="scientific">Rahnella victoriana</name>
    <dbReference type="NCBI Taxonomy" id="1510570"/>
    <lineage>
        <taxon>Bacteria</taxon>
        <taxon>Pseudomonadati</taxon>
        <taxon>Pseudomonadota</taxon>
        <taxon>Gammaproteobacteria</taxon>
        <taxon>Enterobacterales</taxon>
        <taxon>Yersiniaceae</taxon>
        <taxon>Rahnella</taxon>
    </lineage>
</organism>
<dbReference type="Proteomes" id="UP000600307">
    <property type="component" value="Unassembled WGS sequence"/>
</dbReference>
<dbReference type="NCBIfam" id="TIGR00657">
    <property type="entry name" value="asp_kinases"/>
    <property type="match status" value="1"/>
</dbReference>
<dbReference type="Gene3D" id="1.20.120.1320">
    <property type="entry name" value="Aspartokinase, catalytic domain"/>
    <property type="match status" value="1"/>
</dbReference>
<evidence type="ECO:0000313" key="13">
    <source>
        <dbReference type="Proteomes" id="UP000600307"/>
    </source>
</evidence>
<comment type="pathway">
    <text evidence="10">Amino-acid biosynthesis; L-methionine biosynthesis via de novo pathway; L-homoserine from L-aspartate: step 1/3.</text>
</comment>
<evidence type="ECO:0000256" key="6">
    <source>
        <dbReference type="ARBA" id="ARBA00022840"/>
    </source>
</evidence>
<protein>
    <recommendedName>
        <fullName evidence="9">Aspartokinase</fullName>
        <ecNumber evidence="9">2.7.2.4</ecNumber>
    </recommendedName>
</protein>
<dbReference type="CDD" id="cd04917">
    <property type="entry name" value="ACT_AKiii-LysC-EC_2"/>
    <property type="match status" value="1"/>
</dbReference>
<evidence type="ECO:0000256" key="8">
    <source>
        <dbReference type="ARBA" id="ARBA00047872"/>
    </source>
</evidence>
<dbReference type="PANTHER" id="PTHR21499">
    <property type="entry name" value="ASPARTATE KINASE"/>
    <property type="match status" value="1"/>
</dbReference>
<dbReference type="InterPro" id="IPR002912">
    <property type="entry name" value="ACT_dom"/>
</dbReference>
<dbReference type="PROSITE" id="PS00324">
    <property type="entry name" value="ASPARTOKINASE"/>
    <property type="match status" value="1"/>
</dbReference>
<feature type="domain" description="ACT" evidence="11">
    <location>
        <begin position="326"/>
        <end position="398"/>
    </location>
</feature>
<evidence type="ECO:0000256" key="1">
    <source>
        <dbReference type="ARBA" id="ARBA00004766"/>
    </source>
</evidence>
<comment type="catalytic activity">
    <reaction evidence="8 9">
        <text>L-aspartate + ATP = 4-phospho-L-aspartate + ADP</text>
        <dbReference type="Rhea" id="RHEA:23776"/>
        <dbReference type="ChEBI" id="CHEBI:29991"/>
        <dbReference type="ChEBI" id="CHEBI:30616"/>
        <dbReference type="ChEBI" id="CHEBI:57535"/>
        <dbReference type="ChEBI" id="CHEBI:456216"/>
        <dbReference type="EC" id="2.7.2.4"/>
    </reaction>
</comment>
<evidence type="ECO:0000256" key="7">
    <source>
        <dbReference type="ARBA" id="ARBA00023154"/>
    </source>
</evidence>
<keyword evidence="7" id="KW-0457">Lysine biosynthesis</keyword>